<organism evidence="8 9">
    <name type="scientific">Sneathia sanguinegens</name>
    <dbReference type="NCBI Taxonomy" id="40543"/>
    <lineage>
        <taxon>Bacteria</taxon>
        <taxon>Fusobacteriati</taxon>
        <taxon>Fusobacteriota</taxon>
        <taxon>Fusobacteriia</taxon>
        <taxon>Fusobacteriales</taxon>
        <taxon>Leptotrichiaceae</taxon>
        <taxon>Sneathia</taxon>
    </lineage>
</organism>
<keyword evidence="4 6" id="KW-1133">Transmembrane helix</keyword>
<sequence>MKICTTKLIKNILLIVGSAFIQCFVIQSMMKSSGLIAMGFTGLALLLHMGLNIIHVNISISLFLIVLNLPVALVCAKSISKKFTLMSLLQIVLASIFLVIFNFKPVFTSVILNVTVGAFIYGLQLVMALRAGGSTGGTDFIALYVANKISKTIWEYIFAFNAILLLALGFLFGWDKAGYSLIFQFVTTYTVNKFYTRYVRVTIQVITACPDEIIQEYMKVIHHGITKARGEGGYSKKEYGILYAVVSSSEVRKVVDIINRIDSNAIINIYKTEDFYGKFHLDPI</sequence>
<feature type="transmembrane region" description="Helical" evidence="6">
    <location>
        <begin position="12"/>
        <end position="30"/>
    </location>
</feature>
<name>A0ABT7HKC9_9FUSO</name>
<evidence type="ECO:0000256" key="4">
    <source>
        <dbReference type="ARBA" id="ARBA00022989"/>
    </source>
</evidence>
<feature type="transmembrane region" description="Helical" evidence="6">
    <location>
        <begin position="61"/>
        <end position="79"/>
    </location>
</feature>
<dbReference type="InterPro" id="IPR019264">
    <property type="entry name" value="DUF2179"/>
</dbReference>
<comment type="subcellular location">
    <subcellularLocation>
        <location evidence="1">Cell membrane</location>
        <topology evidence="1">Multi-pass membrane protein</topology>
    </subcellularLocation>
</comment>
<dbReference type="Pfam" id="PF02588">
    <property type="entry name" value="YitT_membrane"/>
    <property type="match status" value="1"/>
</dbReference>
<dbReference type="InterPro" id="IPR003740">
    <property type="entry name" value="YitT"/>
</dbReference>
<proteinExistence type="predicted"/>
<gene>
    <name evidence="8" type="ORF">QQA45_05660</name>
</gene>
<evidence type="ECO:0000256" key="5">
    <source>
        <dbReference type="ARBA" id="ARBA00023136"/>
    </source>
</evidence>
<evidence type="ECO:0000256" key="6">
    <source>
        <dbReference type="SAM" id="Phobius"/>
    </source>
</evidence>
<keyword evidence="2" id="KW-1003">Cell membrane</keyword>
<feature type="domain" description="DUF2179" evidence="7">
    <location>
        <begin position="223"/>
        <end position="277"/>
    </location>
</feature>
<dbReference type="PIRSF" id="PIRSF006483">
    <property type="entry name" value="Membrane_protein_YitT"/>
    <property type="match status" value="1"/>
</dbReference>
<dbReference type="PANTHER" id="PTHR33545:SF5">
    <property type="entry name" value="UPF0750 MEMBRANE PROTEIN YITT"/>
    <property type="match status" value="1"/>
</dbReference>
<evidence type="ECO:0000256" key="1">
    <source>
        <dbReference type="ARBA" id="ARBA00004651"/>
    </source>
</evidence>
<reference evidence="8 9" key="1">
    <citation type="submission" date="2023-06" db="EMBL/GenBank/DDBJ databases">
        <title>Antibody response to the Sneathia vaginalis cytopathogenic toxin A during pregnancy.</title>
        <authorList>
            <person name="Mccoy Z.T."/>
            <person name="Serrano M.G."/>
            <person name="Spaine K."/>
            <person name="Edwards D.J."/>
            <person name="Buck G.A."/>
            <person name="Jefferson K."/>
        </authorList>
    </citation>
    <scope>NUCLEOTIDE SEQUENCE [LARGE SCALE GENOMIC DNA]</scope>
    <source>
        <strain evidence="8 9">CCUG 42621</strain>
    </source>
</reference>
<keyword evidence="5 6" id="KW-0472">Membrane</keyword>
<dbReference type="PANTHER" id="PTHR33545">
    <property type="entry name" value="UPF0750 MEMBRANE PROTEIN YITT-RELATED"/>
    <property type="match status" value="1"/>
</dbReference>
<evidence type="ECO:0000259" key="7">
    <source>
        <dbReference type="Pfam" id="PF10035"/>
    </source>
</evidence>
<dbReference type="CDD" id="cd16380">
    <property type="entry name" value="YitT_C"/>
    <property type="match status" value="1"/>
</dbReference>
<comment type="caution">
    <text evidence="8">The sequence shown here is derived from an EMBL/GenBank/DDBJ whole genome shotgun (WGS) entry which is preliminary data.</text>
</comment>
<dbReference type="InterPro" id="IPR051461">
    <property type="entry name" value="UPF0750_membrane"/>
</dbReference>
<accession>A0ABT7HKC9</accession>
<feature type="transmembrane region" description="Helical" evidence="6">
    <location>
        <begin position="85"/>
        <end position="103"/>
    </location>
</feature>
<evidence type="ECO:0000256" key="2">
    <source>
        <dbReference type="ARBA" id="ARBA00022475"/>
    </source>
</evidence>
<dbReference type="RefSeq" id="WP_285153216.1">
    <property type="nucleotide sequence ID" value="NZ_JASSPP010000009.1"/>
</dbReference>
<feature type="transmembrane region" description="Helical" evidence="6">
    <location>
        <begin position="110"/>
        <end position="133"/>
    </location>
</feature>
<evidence type="ECO:0000313" key="8">
    <source>
        <dbReference type="EMBL" id="MDK9580985.1"/>
    </source>
</evidence>
<dbReference type="Pfam" id="PF10035">
    <property type="entry name" value="DUF2179"/>
    <property type="match status" value="1"/>
</dbReference>
<dbReference type="Gene3D" id="3.30.70.120">
    <property type="match status" value="1"/>
</dbReference>
<keyword evidence="3 6" id="KW-0812">Transmembrane</keyword>
<keyword evidence="9" id="KW-1185">Reference proteome</keyword>
<feature type="transmembrane region" description="Helical" evidence="6">
    <location>
        <begin position="153"/>
        <end position="174"/>
    </location>
</feature>
<feature type="transmembrane region" description="Helical" evidence="6">
    <location>
        <begin position="36"/>
        <end position="54"/>
    </location>
</feature>
<dbReference type="Proteomes" id="UP001225134">
    <property type="component" value="Unassembled WGS sequence"/>
</dbReference>
<evidence type="ECO:0000313" key="9">
    <source>
        <dbReference type="Proteomes" id="UP001225134"/>
    </source>
</evidence>
<evidence type="ECO:0000256" key="3">
    <source>
        <dbReference type="ARBA" id="ARBA00022692"/>
    </source>
</evidence>
<dbReference type="InterPro" id="IPR015867">
    <property type="entry name" value="N-reg_PII/ATP_PRibTrfase_C"/>
</dbReference>
<protein>
    <submittedName>
        <fullName evidence="8">YitT family protein</fullName>
    </submittedName>
</protein>
<dbReference type="EMBL" id="JASSPP010000009">
    <property type="protein sequence ID" value="MDK9580985.1"/>
    <property type="molecule type" value="Genomic_DNA"/>
</dbReference>